<reference evidence="2" key="1">
    <citation type="journal article" date="2021" name="Genome Biol. Evol.">
        <title>Continental-Scale Gene Flow Prevents Allopatric Divergence of Pelagic Freshwater Bacteria.</title>
        <authorList>
            <person name="Hoetzinger M."/>
            <person name="Pitt A."/>
            <person name="Huemer A."/>
            <person name="Hahn M.W."/>
        </authorList>
    </citation>
    <scope>NUCLEOTIDE SEQUENCE</scope>
    <source>
        <strain evidence="2">AP-YLGG-20-G6</strain>
    </source>
</reference>
<organism evidence="2 3">
    <name type="scientific">Polynucleobacter paneuropaeus</name>
    <dbReference type="NCBI Taxonomy" id="2527775"/>
    <lineage>
        <taxon>Bacteria</taxon>
        <taxon>Pseudomonadati</taxon>
        <taxon>Pseudomonadota</taxon>
        <taxon>Betaproteobacteria</taxon>
        <taxon>Burkholderiales</taxon>
        <taxon>Burkholderiaceae</taxon>
        <taxon>Polynucleobacter</taxon>
    </lineage>
</organism>
<dbReference type="AlphaFoldDB" id="A0AAE2YM60"/>
<dbReference type="Proteomes" id="UP000762271">
    <property type="component" value="Unassembled WGS sequence"/>
</dbReference>
<feature type="non-terminal residue" evidence="2">
    <location>
        <position position="82"/>
    </location>
</feature>
<dbReference type="EMBL" id="JAANGI010000005">
    <property type="protein sequence ID" value="MBT8592129.1"/>
    <property type="molecule type" value="Genomic_DNA"/>
</dbReference>
<feature type="domain" description="YDG" evidence="1">
    <location>
        <begin position="33"/>
        <end position="80"/>
    </location>
</feature>
<evidence type="ECO:0000259" key="1">
    <source>
        <dbReference type="Pfam" id="PF18657"/>
    </source>
</evidence>
<name>A0AAE2YM60_9BURK</name>
<accession>A0AAE2YM60</accession>
<dbReference type="Pfam" id="PF18657">
    <property type="entry name" value="YDG"/>
    <property type="match status" value="1"/>
</dbReference>
<feature type="non-terminal residue" evidence="2">
    <location>
        <position position="1"/>
    </location>
</feature>
<dbReference type="InterPro" id="IPR041248">
    <property type="entry name" value="YDG"/>
</dbReference>
<proteinExistence type="predicted"/>
<evidence type="ECO:0000313" key="2">
    <source>
        <dbReference type="EMBL" id="MBT8592129.1"/>
    </source>
</evidence>
<evidence type="ECO:0000313" key="3">
    <source>
        <dbReference type="Proteomes" id="UP000762271"/>
    </source>
</evidence>
<comment type="caution">
    <text evidence="2">The sequence shown here is derived from an EMBL/GenBank/DDBJ whole genome shotgun (WGS) entry which is preliminary data.</text>
</comment>
<protein>
    <recommendedName>
        <fullName evidence="1">YDG domain-containing protein</fullName>
    </recommendedName>
</protein>
<sequence length="82" mass="8001">GLNLAVTAANTLSGAAAGNYTITQPTDLTASITPKALTVTGTTVANKVYDGSNTATLTGTLSGVVSTDVANVTLVPAGTFSQ</sequence>
<gene>
    <name evidence="2" type="ORF">G6693_09360</name>
</gene>